<protein>
    <submittedName>
        <fullName evidence="1">Uncharacterized protein</fullName>
    </submittedName>
</protein>
<reference evidence="1" key="1">
    <citation type="submission" date="2017-06" db="EMBL/GenBank/DDBJ databases">
        <title>Novel phages from South African skin metaviromes.</title>
        <authorList>
            <person name="van Zyl L.J."/>
            <person name="Abrahams Y."/>
            <person name="Stander E.A."/>
            <person name="Kirby B.M."/>
            <person name="Clavaud C."/>
            <person name="Farcet C."/>
            <person name="Breton L."/>
            <person name="Trindade M.I."/>
        </authorList>
    </citation>
    <scope>NUCLEOTIDE SEQUENCE</scope>
</reference>
<name>A0A2H4JEL9_9CAUD</name>
<accession>A0A2H4JEL9</accession>
<sequence length="67" mass="7663">MDDAPRLVLRDRCGRDVRCDGLWCAMTDPLECIRYDDPDAPALFATPVDAADQAYERARDERIEAFE</sequence>
<proteinExistence type="predicted"/>
<evidence type="ECO:0000313" key="1">
    <source>
        <dbReference type="EMBL" id="ASN72027.1"/>
    </source>
</evidence>
<dbReference type="EMBL" id="MF417939">
    <property type="protein sequence ID" value="ASN72027.1"/>
    <property type="molecule type" value="Genomic_DNA"/>
</dbReference>
<organism evidence="1">
    <name type="scientific">uncultured Caudovirales phage</name>
    <dbReference type="NCBI Taxonomy" id="2100421"/>
    <lineage>
        <taxon>Viruses</taxon>
        <taxon>Duplodnaviria</taxon>
        <taxon>Heunggongvirae</taxon>
        <taxon>Uroviricota</taxon>
        <taxon>Caudoviricetes</taxon>
        <taxon>Peduoviridae</taxon>
        <taxon>Maltschvirus</taxon>
        <taxon>Maltschvirus maltsch</taxon>
    </lineage>
</organism>
<gene>
    <name evidence="1" type="ORF">7S2_34</name>
</gene>